<dbReference type="InterPro" id="IPR006680">
    <property type="entry name" value="Amidohydro-rel"/>
</dbReference>
<accession>A0A381UX66</accession>
<organism evidence="3">
    <name type="scientific">marine metagenome</name>
    <dbReference type="NCBI Taxonomy" id="408172"/>
    <lineage>
        <taxon>unclassified sequences</taxon>
        <taxon>metagenomes</taxon>
        <taxon>ecological metagenomes</taxon>
    </lineage>
</organism>
<evidence type="ECO:0000256" key="1">
    <source>
        <dbReference type="ARBA" id="ARBA00022801"/>
    </source>
</evidence>
<dbReference type="SUPFAM" id="SSF51338">
    <property type="entry name" value="Composite domain of metallo-dependent hydrolases"/>
    <property type="match status" value="1"/>
</dbReference>
<sequence length="255" mass="28400">LSWTIHAAQSVTEFHEMQRRHGMTSIQWLDSIDVLDERSVIAHGIFLDHHPWLHWTSQQDLKLLCDRGVTIAHCPTVFSRRGIALNTFGAYIDNGVRMSIGTDTYPHNMLDECRTAVIVARIIGQSVTDVDCVDVFNAATVGGANALNRDDIGRLAVGCKADFSIIDLTSPSMRPVREPLRSLINVAGNRPVKDVFTHGEQVVSNGTVLNIDLELELTRLHAAQLNMLNVVSKRDWNNRSDQELAPLMLKTVESI</sequence>
<proteinExistence type="predicted"/>
<dbReference type="PANTHER" id="PTHR43794:SF11">
    <property type="entry name" value="AMIDOHYDROLASE-RELATED DOMAIN-CONTAINING PROTEIN"/>
    <property type="match status" value="1"/>
</dbReference>
<protein>
    <recommendedName>
        <fullName evidence="2">Amidohydrolase-related domain-containing protein</fullName>
    </recommendedName>
</protein>
<keyword evidence="1" id="KW-0378">Hydrolase</keyword>
<dbReference type="EMBL" id="UINC01007331">
    <property type="protein sequence ID" value="SVA32725.1"/>
    <property type="molecule type" value="Genomic_DNA"/>
</dbReference>
<dbReference type="GO" id="GO:0016810">
    <property type="term" value="F:hydrolase activity, acting on carbon-nitrogen (but not peptide) bonds"/>
    <property type="evidence" value="ECO:0007669"/>
    <property type="project" value="InterPro"/>
</dbReference>
<dbReference type="PANTHER" id="PTHR43794">
    <property type="entry name" value="AMINOHYDROLASE SSNA-RELATED"/>
    <property type="match status" value="1"/>
</dbReference>
<dbReference type="Pfam" id="PF01979">
    <property type="entry name" value="Amidohydro_1"/>
    <property type="match status" value="1"/>
</dbReference>
<dbReference type="Gene3D" id="3.20.20.140">
    <property type="entry name" value="Metal-dependent hydrolases"/>
    <property type="match status" value="1"/>
</dbReference>
<evidence type="ECO:0000259" key="2">
    <source>
        <dbReference type="Pfam" id="PF01979"/>
    </source>
</evidence>
<reference evidence="3" key="1">
    <citation type="submission" date="2018-05" db="EMBL/GenBank/DDBJ databases">
        <authorList>
            <person name="Lanie J.A."/>
            <person name="Ng W.-L."/>
            <person name="Kazmierczak K.M."/>
            <person name="Andrzejewski T.M."/>
            <person name="Davidsen T.M."/>
            <person name="Wayne K.J."/>
            <person name="Tettelin H."/>
            <person name="Glass J.I."/>
            <person name="Rusch D."/>
            <person name="Podicherti R."/>
            <person name="Tsui H.-C.T."/>
            <person name="Winkler M.E."/>
        </authorList>
    </citation>
    <scope>NUCLEOTIDE SEQUENCE</scope>
</reference>
<dbReference type="AlphaFoldDB" id="A0A381UX66"/>
<feature type="non-terminal residue" evidence="3">
    <location>
        <position position="1"/>
    </location>
</feature>
<dbReference type="SUPFAM" id="SSF51556">
    <property type="entry name" value="Metallo-dependent hydrolases"/>
    <property type="match status" value="1"/>
</dbReference>
<gene>
    <name evidence="3" type="ORF">METZ01_LOCUS85579</name>
</gene>
<feature type="domain" description="Amidohydrolase-related" evidence="2">
    <location>
        <begin position="3"/>
        <end position="202"/>
    </location>
</feature>
<evidence type="ECO:0000313" key="3">
    <source>
        <dbReference type="EMBL" id="SVA32725.1"/>
    </source>
</evidence>
<dbReference type="InterPro" id="IPR050287">
    <property type="entry name" value="MTA/SAH_deaminase"/>
</dbReference>
<dbReference type="InterPro" id="IPR032466">
    <property type="entry name" value="Metal_Hydrolase"/>
</dbReference>
<dbReference type="InterPro" id="IPR011059">
    <property type="entry name" value="Metal-dep_hydrolase_composite"/>
</dbReference>
<name>A0A381UX66_9ZZZZ</name>